<dbReference type="InterPro" id="IPR019734">
    <property type="entry name" value="TPR_rpt"/>
</dbReference>
<evidence type="ECO:0000256" key="2">
    <source>
        <dbReference type="PROSITE-ProRule" id="PRU01091"/>
    </source>
</evidence>
<name>A0ABW9B3H8_9BURK</name>
<sequence>MNTPESVRIADVELNIQRYELRRAGEKVSLERLPMELLILMASRNGELVTRADIVRALWGANAYRETDNCINTAIRKIRVALHDDPVNPQHIITVKGKGYRLNNVRPAPDESAPAPQEAVRILVLPFENQTGDSGQNSFCDALADETSASIGMLDPEHILVISRTTAAHCRRVSKSIAEIARELSIDYVLEGALKRDGTRIRILAQLIRCFDQVQIWSRAYEPMTSGALEIQKEVATALAQEVSPALAEQQRHRLARRLPVDPAAHDAYLRGRYYWTRRVHFDAGFAAHHALSDEDFVRARGYFELAIERDPTYALGYVGMSNVLGAAATHGVCAPSEGHPRARQAALQALELDANLPEAHQALAGVHYFYDWDWRRAEEEFLEALRLNPSHAETSRLYARLLLVLGREAEGRAQFERAEKVDPLGFEGSRVFGLVQAGKYDEVIRECLNAGHGNRSPLVYQLLATAYEGQGQYEEAVEATVDALTRCGEFARAETIRTVWDTGGYKKVLQWYLQDLMMRRQRRYTSPLLFAEIYARLDQPDEMFHWLDVALVEHSPRLCELRTNAWFNRYRSTGRFRNVEKRIGY</sequence>
<dbReference type="RefSeq" id="WP_408181034.1">
    <property type="nucleotide sequence ID" value="NZ_JAQQEZ010000042.1"/>
</dbReference>
<keyword evidence="5" id="KW-1185">Reference proteome</keyword>
<reference evidence="4 5" key="1">
    <citation type="journal article" date="2024" name="Chem. Sci.">
        <title>Discovery of megapolipeptins by genome mining of a Burkholderiales bacteria collection.</title>
        <authorList>
            <person name="Paulo B.S."/>
            <person name="Recchia M.J.J."/>
            <person name="Lee S."/>
            <person name="Fergusson C.H."/>
            <person name="Romanowski S.B."/>
            <person name="Hernandez A."/>
            <person name="Krull N."/>
            <person name="Liu D.Y."/>
            <person name="Cavanagh H."/>
            <person name="Bos A."/>
            <person name="Gray C.A."/>
            <person name="Murphy B.T."/>
            <person name="Linington R.G."/>
            <person name="Eustaquio A.S."/>
        </authorList>
    </citation>
    <scope>NUCLEOTIDE SEQUENCE [LARGE SCALE GENOMIC DNA]</scope>
    <source>
        <strain evidence="4 5">RL17-350-BIC-A</strain>
    </source>
</reference>
<dbReference type="SMART" id="SM00862">
    <property type="entry name" value="Trans_reg_C"/>
    <property type="match status" value="1"/>
</dbReference>
<evidence type="ECO:0000256" key="1">
    <source>
        <dbReference type="ARBA" id="ARBA00023125"/>
    </source>
</evidence>
<comment type="caution">
    <text evidence="4">The sequence shown here is derived from an EMBL/GenBank/DDBJ whole genome shotgun (WGS) entry which is preliminary data.</text>
</comment>
<dbReference type="SUPFAM" id="SSF46894">
    <property type="entry name" value="C-terminal effector domain of the bipartite response regulators"/>
    <property type="match status" value="1"/>
</dbReference>
<dbReference type="Pfam" id="PF13181">
    <property type="entry name" value="TPR_8"/>
    <property type="match status" value="1"/>
</dbReference>
<dbReference type="PANTHER" id="PTHR12558:SF13">
    <property type="entry name" value="CELL DIVISION CYCLE PROTEIN 27 HOMOLOG"/>
    <property type="match status" value="1"/>
</dbReference>
<dbReference type="InterPro" id="IPR011990">
    <property type="entry name" value="TPR-like_helical_dom_sf"/>
</dbReference>
<proteinExistence type="predicted"/>
<evidence type="ECO:0000313" key="5">
    <source>
        <dbReference type="Proteomes" id="UP001629230"/>
    </source>
</evidence>
<dbReference type="Proteomes" id="UP001629230">
    <property type="component" value="Unassembled WGS sequence"/>
</dbReference>
<dbReference type="EMBL" id="JAQQEZ010000042">
    <property type="protein sequence ID" value="MFM0006526.1"/>
    <property type="molecule type" value="Genomic_DNA"/>
</dbReference>
<dbReference type="PANTHER" id="PTHR12558">
    <property type="entry name" value="CELL DIVISION CYCLE 16,23,27"/>
    <property type="match status" value="1"/>
</dbReference>
<keyword evidence="1 2" id="KW-0238">DNA-binding</keyword>
<dbReference type="CDD" id="cd00383">
    <property type="entry name" value="trans_reg_C"/>
    <property type="match status" value="1"/>
</dbReference>
<dbReference type="Pfam" id="PF00486">
    <property type="entry name" value="Trans_reg_C"/>
    <property type="match status" value="1"/>
</dbReference>
<dbReference type="InterPro" id="IPR016032">
    <property type="entry name" value="Sig_transdc_resp-reg_C-effctor"/>
</dbReference>
<gene>
    <name evidence="4" type="ORF">PQR57_36770</name>
</gene>
<feature type="domain" description="OmpR/PhoB-type" evidence="3">
    <location>
        <begin position="4"/>
        <end position="104"/>
    </location>
</feature>
<protein>
    <submittedName>
        <fullName evidence="4">Winged helix-turn-helix domain-containing protein</fullName>
    </submittedName>
</protein>
<dbReference type="Gene3D" id="1.10.10.10">
    <property type="entry name" value="Winged helix-like DNA-binding domain superfamily/Winged helix DNA-binding domain"/>
    <property type="match status" value="1"/>
</dbReference>
<organism evidence="4 5">
    <name type="scientific">Paraburkholderia dipogonis</name>
    <dbReference type="NCBI Taxonomy" id="1211383"/>
    <lineage>
        <taxon>Bacteria</taxon>
        <taxon>Pseudomonadati</taxon>
        <taxon>Pseudomonadota</taxon>
        <taxon>Betaproteobacteria</taxon>
        <taxon>Burkholderiales</taxon>
        <taxon>Burkholderiaceae</taxon>
        <taxon>Paraburkholderia</taxon>
    </lineage>
</organism>
<accession>A0ABW9B3H8</accession>
<evidence type="ECO:0000259" key="3">
    <source>
        <dbReference type="PROSITE" id="PS51755"/>
    </source>
</evidence>
<dbReference type="SUPFAM" id="SSF48452">
    <property type="entry name" value="TPR-like"/>
    <property type="match status" value="1"/>
</dbReference>
<dbReference type="InterPro" id="IPR001867">
    <property type="entry name" value="OmpR/PhoB-type_DNA-bd"/>
</dbReference>
<evidence type="ECO:0000313" key="4">
    <source>
        <dbReference type="EMBL" id="MFM0006526.1"/>
    </source>
</evidence>
<dbReference type="Gene3D" id="1.25.40.10">
    <property type="entry name" value="Tetratricopeptide repeat domain"/>
    <property type="match status" value="1"/>
</dbReference>
<dbReference type="PROSITE" id="PS51755">
    <property type="entry name" value="OMPR_PHOB"/>
    <property type="match status" value="1"/>
</dbReference>
<dbReference type="InterPro" id="IPR036388">
    <property type="entry name" value="WH-like_DNA-bd_sf"/>
</dbReference>
<feature type="DNA-binding region" description="OmpR/PhoB-type" evidence="2">
    <location>
        <begin position="4"/>
        <end position="104"/>
    </location>
</feature>